<evidence type="ECO:0000256" key="2">
    <source>
        <dbReference type="ARBA" id="ARBA00022737"/>
    </source>
</evidence>
<accession>A0A853EQ62</accession>
<comment type="similarity">
    <text evidence="4">Belongs to the acetyltransferase family. MshD subfamily.</text>
</comment>
<comment type="function">
    <text evidence="4">Catalyzes the transfer of acetyl from acetyl-CoA to desacetylmycothiol (Cys-GlcN-Ins) to form mycothiol.</text>
</comment>
<comment type="catalytic activity">
    <reaction evidence="4">
        <text>1D-myo-inositol 2-(L-cysteinylamino)-2-deoxy-alpha-D-glucopyranoside + acetyl-CoA = mycothiol + CoA + H(+)</text>
        <dbReference type="Rhea" id="RHEA:26172"/>
        <dbReference type="ChEBI" id="CHEBI:15378"/>
        <dbReference type="ChEBI" id="CHEBI:16768"/>
        <dbReference type="ChEBI" id="CHEBI:57287"/>
        <dbReference type="ChEBI" id="CHEBI:57288"/>
        <dbReference type="ChEBI" id="CHEBI:58887"/>
        <dbReference type="EC" id="2.3.1.189"/>
    </reaction>
</comment>
<feature type="binding site" evidence="4">
    <location>
        <position position="346"/>
    </location>
    <ligand>
        <name>1D-myo-inositol 2-(L-cysteinylamino)-2-deoxy-alpha-D-glucopyranoside</name>
        <dbReference type="ChEBI" id="CHEBI:58887"/>
    </ligand>
</feature>
<name>A0A853EQ62_9MICO</name>
<dbReference type="InterPro" id="IPR050832">
    <property type="entry name" value="Bact_Acetyltransf"/>
</dbReference>
<dbReference type="EC" id="2.3.1.189" evidence="4"/>
<evidence type="ECO:0000256" key="1">
    <source>
        <dbReference type="ARBA" id="ARBA00022679"/>
    </source>
</evidence>
<comment type="caution">
    <text evidence="7">The sequence shown here is derived from an EMBL/GenBank/DDBJ whole genome shotgun (WGS) entry which is preliminary data.</text>
</comment>
<dbReference type="NCBIfam" id="TIGR03448">
    <property type="entry name" value="mycothiol_MshD"/>
    <property type="match status" value="1"/>
</dbReference>
<dbReference type="PANTHER" id="PTHR43877">
    <property type="entry name" value="AMINOALKYLPHOSPHONATE N-ACETYLTRANSFERASE-RELATED-RELATED"/>
    <property type="match status" value="1"/>
</dbReference>
<dbReference type="EMBL" id="JACBYE010000006">
    <property type="protein sequence ID" value="NYS92719.1"/>
    <property type="molecule type" value="Genomic_DNA"/>
</dbReference>
<feature type="domain" description="N-acetyltransferase" evidence="6">
    <location>
        <begin position="79"/>
        <end position="216"/>
    </location>
</feature>
<feature type="binding site" evidence="4">
    <location>
        <begin position="152"/>
        <end position="154"/>
    </location>
    <ligand>
        <name>acetyl-CoA</name>
        <dbReference type="ChEBI" id="CHEBI:57288"/>
        <label>1</label>
    </ligand>
</feature>
<dbReference type="HAMAP" id="MF_01698">
    <property type="entry name" value="MshD"/>
    <property type="match status" value="1"/>
</dbReference>
<dbReference type="Pfam" id="PF00583">
    <property type="entry name" value="Acetyltransf_1"/>
    <property type="match status" value="2"/>
</dbReference>
<evidence type="ECO:0000313" key="7">
    <source>
        <dbReference type="EMBL" id="NYS92719.1"/>
    </source>
</evidence>
<feature type="binding site" evidence="4">
    <location>
        <position position="308"/>
    </location>
    <ligand>
        <name>1D-myo-inositol 2-(L-cysteinylamino)-2-deoxy-alpha-D-glucopyranoside</name>
        <dbReference type="ChEBI" id="CHEBI:58887"/>
    </ligand>
</feature>
<keyword evidence="3 4" id="KW-0012">Acyltransferase</keyword>
<dbReference type="CDD" id="cd04301">
    <property type="entry name" value="NAT_SF"/>
    <property type="match status" value="2"/>
</dbReference>
<dbReference type="InterPro" id="IPR000182">
    <property type="entry name" value="GNAT_dom"/>
</dbReference>
<feature type="binding site" evidence="4">
    <location>
        <begin position="312"/>
        <end position="314"/>
    </location>
    <ligand>
        <name>acetyl-CoA</name>
        <dbReference type="ChEBI" id="CHEBI:57288"/>
        <label>2</label>
    </ligand>
</feature>
<comment type="caution">
    <text evidence="4">Lacks conserved residue(s) required for the propagation of feature annotation.</text>
</comment>
<evidence type="ECO:0000256" key="4">
    <source>
        <dbReference type="HAMAP-Rule" id="MF_01698"/>
    </source>
</evidence>
<sequence length="386" mass="40718">MATTLAPEPVCTVWASHEPAVSPRCAARAAPGCGCLTRHHDLHPRGSPAGPSARLSSCCSRPRPGRDGIEGVDHSEIDVETSPLTAADAAAVHRLARAAEHVDGVAPLSEQPLLHLLDADAPVTHLMVRAADDLAGYAQIDRGAPGTASAELVVHPLARHHGVGTALLEHSLELMDAEDRMLSVWAHGDLPAARSLAARTGLVVVRELWKMHRPLDAPGAAPELAPGVTLRSFRPGQDDAAWLAVNARAFASHPEQGRLTLGDLQARAREPWFDAESFLLAERDGELVGFCWLKVPADQAQDAPRVGEIYALGVDPSAQGLRLGTALTAAGLARLHDLGVEVVELYTEGDNTVAIRTYTAAGFTRATADVQMARPSATADTAETVV</sequence>
<reference evidence="7 8" key="1">
    <citation type="submission" date="2020-07" db="EMBL/GenBank/DDBJ databases">
        <title>MOT database genomes.</title>
        <authorList>
            <person name="Joseph S."/>
            <person name="Aduse-Opoku J."/>
            <person name="Hashim A."/>
            <person name="Wade W."/>
            <person name="Curtis M."/>
        </authorList>
    </citation>
    <scope>NUCLEOTIDE SEQUENCE [LARGE SCALE GENOMIC DNA]</scope>
    <source>
        <strain evidence="7 8">DSM 100099</strain>
    </source>
</reference>
<gene>
    <name evidence="4 7" type="primary">mshD</name>
    <name evidence="7" type="ORF">HZZ10_04140</name>
</gene>
<feature type="binding site" evidence="4">
    <location>
        <position position="294"/>
    </location>
    <ligand>
        <name>1D-myo-inositol 2-(L-cysteinylamino)-2-deoxy-alpha-D-glucopyranoside</name>
        <dbReference type="ChEBI" id="CHEBI:58887"/>
    </ligand>
</feature>
<dbReference type="GO" id="GO:0010125">
    <property type="term" value="P:mycothiol biosynthetic process"/>
    <property type="evidence" value="ECO:0007669"/>
    <property type="project" value="UniProtKB-UniRule"/>
</dbReference>
<comment type="subunit">
    <text evidence="4">Monomer.</text>
</comment>
<proteinExistence type="inferred from homology"/>
<dbReference type="PROSITE" id="PS51186">
    <property type="entry name" value="GNAT"/>
    <property type="match status" value="2"/>
</dbReference>
<evidence type="ECO:0000256" key="5">
    <source>
        <dbReference type="SAM" id="MobiDB-lite"/>
    </source>
</evidence>
<dbReference type="InterPro" id="IPR017813">
    <property type="entry name" value="Mycothiol_AcTrfase"/>
</dbReference>
<keyword evidence="2 4" id="KW-0677">Repeat</keyword>
<protein>
    <recommendedName>
        <fullName evidence="4">Mycothiol acetyltransferase</fullName>
        <shortName evidence="4">MSH acetyltransferase</shortName>
        <ecNumber evidence="4">2.3.1.189</ecNumber>
    </recommendedName>
    <alternativeName>
        <fullName evidence="4">Mycothiol synthase</fullName>
    </alternativeName>
</protein>
<feature type="binding site" evidence="4">
    <location>
        <position position="110"/>
    </location>
    <ligand>
        <name>1D-myo-inositol 2-(L-cysteinylamino)-2-deoxy-alpha-D-glucopyranoside</name>
        <dbReference type="ChEBI" id="CHEBI:58887"/>
    </ligand>
</feature>
<dbReference type="PANTHER" id="PTHR43877:SF2">
    <property type="entry name" value="AMINOALKYLPHOSPHONATE N-ACETYLTRANSFERASE-RELATED"/>
    <property type="match status" value="1"/>
</dbReference>
<dbReference type="GO" id="GO:0035447">
    <property type="term" value="F:mycothiol synthase activity"/>
    <property type="evidence" value="ECO:0007669"/>
    <property type="project" value="UniProtKB-UniRule"/>
</dbReference>
<feature type="region of interest" description="Disordered" evidence="5">
    <location>
        <begin position="43"/>
        <end position="71"/>
    </location>
</feature>
<organism evidence="7 8">
    <name type="scientific">Sanguibacter inulinus</name>
    <dbReference type="NCBI Taxonomy" id="60922"/>
    <lineage>
        <taxon>Bacteria</taxon>
        <taxon>Bacillati</taxon>
        <taxon>Actinomycetota</taxon>
        <taxon>Actinomycetes</taxon>
        <taxon>Micrococcales</taxon>
        <taxon>Sanguibacteraceae</taxon>
        <taxon>Sanguibacter</taxon>
    </lineage>
</organism>
<feature type="binding site" evidence="4">
    <location>
        <position position="255"/>
    </location>
    <ligand>
        <name>1D-myo-inositol 2-(L-cysteinylamino)-2-deoxy-alpha-D-glucopyranoside</name>
        <dbReference type="ChEBI" id="CHEBI:58887"/>
    </ligand>
</feature>
<dbReference type="InterPro" id="IPR016181">
    <property type="entry name" value="Acyl_CoA_acyltransferase"/>
</dbReference>
<evidence type="ECO:0000256" key="3">
    <source>
        <dbReference type="ARBA" id="ARBA00023315"/>
    </source>
</evidence>
<keyword evidence="1 4" id="KW-0808">Transferase</keyword>
<feature type="domain" description="N-acetyltransferase" evidence="6">
    <location>
        <begin position="228"/>
        <end position="386"/>
    </location>
</feature>
<evidence type="ECO:0000259" key="6">
    <source>
        <dbReference type="PROSITE" id="PS51186"/>
    </source>
</evidence>
<dbReference type="SUPFAM" id="SSF55729">
    <property type="entry name" value="Acyl-CoA N-acyltransferases (Nat)"/>
    <property type="match status" value="1"/>
</dbReference>
<dbReference type="AlphaFoldDB" id="A0A853EQ62"/>
<feature type="binding site" evidence="4">
    <location>
        <begin position="160"/>
        <end position="165"/>
    </location>
    <ligand>
        <name>acetyl-CoA</name>
        <dbReference type="ChEBI" id="CHEBI:57288"/>
        <label>1</label>
    </ligand>
</feature>
<keyword evidence="8" id="KW-1185">Reference proteome</keyword>
<evidence type="ECO:0000313" key="8">
    <source>
        <dbReference type="Proteomes" id="UP000561011"/>
    </source>
</evidence>
<feature type="binding site" evidence="4">
    <location>
        <begin position="351"/>
        <end position="356"/>
    </location>
    <ligand>
        <name>acetyl-CoA</name>
        <dbReference type="ChEBI" id="CHEBI:57288"/>
        <label>2</label>
    </ligand>
</feature>
<dbReference type="Gene3D" id="3.40.630.30">
    <property type="match status" value="1"/>
</dbReference>
<dbReference type="Proteomes" id="UP000561011">
    <property type="component" value="Unassembled WGS sequence"/>
</dbReference>